<organism evidence="2">
    <name type="scientific">Physcomitrium patens</name>
    <name type="common">Spreading-leaved earth moss</name>
    <name type="synonym">Physcomitrella patens</name>
    <dbReference type="NCBI Taxonomy" id="3218"/>
    <lineage>
        <taxon>Eukaryota</taxon>
        <taxon>Viridiplantae</taxon>
        <taxon>Streptophyta</taxon>
        <taxon>Embryophyta</taxon>
        <taxon>Bryophyta</taxon>
        <taxon>Bryophytina</taxon>
        <taxon>Bryopsida</taxon>
        <taxon>Funariidae</taxon>
        <taxon>Funariales</taxon>
        <taxon>Funariaceae</taxon>
        <taxon>Physcomitrium</taxon>
    </lineage>
</organism>
<comment type="similarity">
    <text evidence="1">Belongs to the ycf54 family.</text>
</comment>
<accession>A0A2K1KPC2</accession>
<reference evidence="2 4" key="1">
    <citation type="journal article" date="2008" name="Science">
        <title>The Physcomitrella genome reveals evolutionary insights into the conquest of land by plants.</title>
        <authorList>
            <person name="Rensing S."/>
            <person name="Lang D."/>
            <person name="Zimmer A."/>
            <person name="Terry A."/>
            <person name="Salamov A."/>
            <person name="Shapiro H."/>
            <person name="Nishiyama T."/>
            <person name="Perroud P.-F."/>
            <person name="Lindquist E."/>
            <person name="Kamisugi Y."/>
            <person name="Tanahashi T."/>
            <person name="Sakakibara K."/>
            <person name="Fujita T."/>
            <person name="Oishi K."/>
            <person name="Shin-I T."/>
            <person name="Kuroki Y."/>
            <person name="Toyoda A."/>
            <person name="Suzuki Y."/>
            <person name="Hashimoto A."/>
            <person name="Yamaguchi K."/>
            <person name="Sugano A."/>
            <person name="Kohara Y."/>
            <person name="Fujiyama A."/>
            <person name="Anterola A."/>
            <person name="Aoki S."/>
            <person name="Ashton N."/>
            <person name="Barbazuk W.B."/>
            <person name="Barker E."/>
            <person name="Bennetzen J."/>
            <person name="Bezanilla M."/>
            <person name="Blankenship R."/>
            <person name="Cho S.H."/>
            <person name="Dutcher S."/>
            <person name="Estelle M."/>
            <person name="Fawcett J.A."/>
            <person name="Gundlach H."/>
            <person name="Hanada K."/>
            <person name="Heyl A."/>
            <person name="Hicks K.A."/>
            <person name="Hugh J."/>
            <person name="Lohr M."/>
            <person name="Mayer K."/>
            <person name="Melkozernov A."/>
            <person name="Murata T."/>
            <person name="Nelson D."/>
            <person name="Pils B."/>
            <person name="Prigge M."/>
            <person name="Reiss B."/>
            <person name="Renner T."/>
            <person name="Rombauts S."/>
            <person name="Rushton P."/>
            <person name="Sanderfoot A."/>
            <person name="Schween G."/>
            <person name="Shiu S.-H."/>
            <person name="Stueber K."/>
            <person name="Theodoulou F.L."/>
            <person name="Tu H."/>
            <person name="Van de Peer Y."/>
            <person name="Verrier P.J."/>
            <person name="Waters E."/>
            <person name="Wood A."/>
            <person name="Yang L."/>
            <person name="Cove D."/>
            <person name="Cuming A."/>
            <person name="Hasebe M."/>
            <person name="Lucas S."/>
            <person name="Mishler D.B."/>
            <person name="Reski R."/>
            <person name="Grigoriev I."/>
            <person name="Quatrano R.S."/>
            <person name="Boore J.L."/>
        </authorList>
    </citation>
    <scope>NUCLEOTIDE SEQUENCE [LARGE SCALE GENOMIC DNA]</scope>
    <source>
        <strain evidence="3 4">cv. Gransden 2004</strain>
    </source>
</reference>
<dbReference type="RefSeq" id="XP_024373419.1">
    <property type="nucleotide sequence ID" value="XM_024517651.2"/>
</dbReference>
<dbReference type="Gramene" id="Pp3c4_20850V3.1">
    <property type="protein sequence ID" value="Pp3c4_20850V3.1"/>
    <property type="gene ID" value="Pp3c4_20850"/>
</dbReference>
<gene>
    <name evidence="3" type="primary">LOC112281298</name>
    <name evidence="2" type="ORF">PHYPA_006525</name>
</gene>
<evidence type="ECO:0000313" key="3">
    <source>
        <dbReference type="EnsemblPlants" id="Pp3c4_20840V3.1"/>
    </source>
</evidence>
<evidence type="ECO:0008006" key="5">
    <source>
        <dbReference type="Google" id="ProtNLM"/>
    </source>
</evidence>
<dbReference type="Gramene" id="Pp3c4_20850V3.2">
    <property type="protein sequence ID" value="Pp3c4_20850V3.2"/>
    <property type="gene ID" value="Pp3c4_20850"/>
</dbReference>
<dbReference type="GeneID" id="112281298"/>
<dbReference type="PANTHER" id="PTHR35319:SF2">
    <property type="entry name" value="YCF54"/>
    <property type="match status" value="1"/>
</dbReference>
<dbReference type="OrthoDB" id="5200at2759"/>
<name>A0A2K1KPC2_PHYPA</name>
<dbReference type="Gene3D" id="3.30.70.1860">
    <property type="entry name" value="Uncharacterised protein family Ycf54"/>
    <property type="match status" value="1"/>
</dbReference>
<reference evidence="3" key="3">
    <citation type="submission" date="2020-12" db="UniProtKB">
        <authorList>
            <consortium name="EnsemblPlants"/>
        </authorList>
    </citation>
    <scope>IDENTIFICATION</scope>
</reference>
<protein>
    <recommendedName>
        <fullName evidence="5">Ycf54-like protein</fullName>
    </recommendedName>
</protein>
<dbReference type="EnsemblPlants" id="Pp3c4_20850V3.2">
    <property type="protein sequence ID" value="Pp3c4_20850V3.2"/>
    <property type="gene ID" value="Pp3c4_20850"/>
</dbReference>
<dbReference type="GO" id="GO:0015995">
    <property type="term" value="P:chlorophyll biosynthetic process"/>
    <property type="evidence" value="ECO:0000318"/>
    <property type="project" value="GO_Central"/>
</dbReference>
<dbReference type="Proteomes" id="UP000006727">
    <property type="component" value="Chromosome 4"/>
</dbReference>
<dbReference type="RefSeq" id="XP_073389541.1">
    <property type="nucleotide sequence ID" value="XM_073533440.1"/>
</dbReference>
<dbReference type="Gramene" id="Pp3c4_20840V3.1">
    <property type="protein sequence ID" value="Pp3c4_20840V3.1"/>
    <property type="gene ID" value="Pp3c4_20840"/>
</dbReference>
<dbReference type="InterPro" id="IPR019616">
    <property type="entry name" value="Ycf54"/>
</dbReference>
<dbReference type="EnsemblPlants" id="Pp3c4_20850V3.1">
    <property type="protein sequence ID" value="Pp3c4_20850V3.1"/>
    <property type="gene ID" value="Pp3c4_20850"/>
</dbReference>
<evidence type="ECO:0000256" key="1">
    <source>
        <dbReference type="ARBA" id="ARBA00043978"/>
    </source>
</evidence>
<dbReference type="EMBL" id="ABEU02000004">
    <property type="protein sequence ID" value="PNR55628.1"/>
    <property type="molecule type" value="Genomic_DNA"/>
</dbReference>
<evidence type="ECO:0000313" key="2">
    <source>
        <dbReference type="EMBL" id="PNR55628.1"/>
    </source>
</evidence>
<dbReference type="AlphaFoldDB" id="A0A2K1KPC2"/>
<evidence type="ECO:0000313" key="4">
    <source>
        <dbReference type="Proteomes" id="UP000006727"/>
    </source>
</evidence>
<dbReference type="InterPro" id="IPR038409">
    <property type="entry name" value="Ycf54-like_sf"/>
</dbReference>
<dbReference type="PaxDb" id="3218-PP1S201_15V6.1"/>
<dbReference type="Pfam" id="PF10674">
    <property type="entry name" value="Ycf54"/>
    <property type="match status" value="1"/>
</dbReference>
<sequence length="229" mass="25852">MACASAAAVAAASSGLQVCEASSRMGISVVSLKASPGQVICLPRTLSLKDPTKKVQMFGGRQGTYDLVKRFHPIRAQAVDNELASEEPSGSGAPQKTTYYYLIANAKFMLDDEEHFQEQMSEKLRMYGERNKEQDFWMVIEPEWLDKHPEIAQRVGRPAAALVSTDKIWITFMKLRLDRVLKGELTVDSPKEALTGKLTTVKFERPAKWIAPYPKYEGEWWTPFLYKEN</sequence>
<dbReference type="EnsemblPlants" id="Pp3c4_20840V3.1">
    <property type="protein sequence ID" value="Pp3c4_20840V3.1"/>
    <property type="gene ID" value="Pp3c4_20840"/>
</dbReference>
<keyword evidence="4" id="KW-1185">Reference proteome</keyword>
<dbReference type="PANTHER" id="PTHR35319">
    <property type="match status" value="1"/>
</dbReference>
<proteinExistence type="inferred from homology"/>
<reference evidence="2 4" key="2">
    <citation type="journal article" date="2018" name="Plant J.">
        <title>The Physcomitrella patens chromosome-scale assembly reveals moss genome structure and evolution.</title>
        <authorList>
            <person name="Lang D."/>
            <person name="Ullrich K.K."/>
            <person name="Murat F."/>
            <person name="Fuchs J."/>
            <person name="Jenkins J."/>
            <person name="Haas F.B."/>
            <person name="Piednoel M."/>
            <person name="Gundlach H."/>
            <person name="Van Bel M."/>
            <person name="Meyberg R."/>
            <person name="Vives C."/>
            <person name="Morata J."/>
            <person name="Symeonidi A."/>
            <person name="Hiss M."/>
            <person name="Muchero W."/>
            <person name="Kamisugi Y."/>
            <person name="Saleh O."/>
            <person name="Blanc G."/>
            <person name="Decker E.L."/>
            <person name="van Gessel N."/>
            <person name="Grimwood J."/>
            <person name="Hayes R.D."/>
            <person name="Graham S.W."/>
            <person name="Gunter L.E."/>
            <person name="McDaniel S.F."/>
            <person name="Hoernstein S.N.W."/>
            <person name="Larsson A."/>
            <person name="Li F.W."/>
            <person name="Perroud P.F."/>
            <person name="Phillips J."/>
            <person name="Ranjan P."/>
            <person name="Rokshar D.S."/>
            <person name="Rothfels C.J."/>
            <person name="Schneider L."/>
            <person name="Shu S."/>
            <person name="Stevenson D.W."/>
            <person name="Thummler F."/>
            <person name="Tillich M."/>
            <person name="Villarreal Aguilar J.C."/>
            <person name="Widiez T."/>
            <person name="Wong G.K."/>
            <person name="Wymore A."/>
            <person name="Zhang Y."/>
            <person name="Zimmer A.D."/>
            <person name="Quatrano R.S."/>
            <person name="Mayer K.F.X."/>
            <person name="Goodstein D."/>
            <person name="Casacuberta J.M."/>
            <person name="Vandepoele K."/>
            <person name="Reski R."/>
            <person name="Cuming A.C."/>
            <person name="Tuskan G.A."/>
            <person name="Maumus F."/>
            <person name="Salse J."/>
            <person name="Schmutz J."/>
            <person name="Rensing S.A."/>
        </authorList>
    </citation>
    <scope>NUCLEOTIDE SEQUENCE [LARGE SCALE GENOMIC DNA]</scope>
    <source>
        <strain evidence="3 4">cv. Gransden 2004</strain>
    </source>
</reference>